<evidence type="ECO:0000256" key="1">
    <source>
        <dbReference type="SAM" id="MobiDB-lite"/>
    </source>
</evidence>
<proteinExistence type="predicted"/>
<dbReference type="Gene3D" id="3.40.50.300">
    <property type="entry name" value="P-loop containing nucleotide triphosphate hydrolases"/>
    <property type="match status" value="1"/>
</dbReference>
<protein>
    <recommendedName>
        <fullName evidence="4">Terminase</fullName>
    </recommendedName>
</protein>
<comment type="caution">
    <text evidence="2">The sequence shown here is derived from an EMBL/GenBank/DDBJ whole genome shotgun (WGS) entry which is preliminary data.</text>
</comment>
<accession>A0A7W4YZJ2</accession>
<keyword evidence="3" id="KW-1185">Reference proteome</keyword>
<gene>
    <name evidence="2" type="ORF">FHU40_000813</name>
</gene>
<evidence type="ECO:0000313" key="2">
    <source>
        <dbReference type="EMBL" id="MBB3041012.1"/>
    </source>
</evidence>
<dbReference type="AlphaFoldDB" id="A0A7W4YZJ2"/>
<name>A0A7W4YZJ2_9ACTN</name>
<dbReference type="Proteomes" id="UP000589626">
    <property type="component" value="Unassembled WGS sequence"/>
</dbReference>
<evidence type="ECO:0008006" key="4">
    <source>
        <dbReference type="Google" id="ProtNLM"/>
    </source>
</evidence>
<reference evidence="2 3" key="1">
    <citation type="submission" date="2020-08" db="EMBL/GenBank/DDBJ databases">
        <title>Sequencing the genomes of 1000 actinobacteria strains.</title>
        <authorList>
            <person name="Klenk H.-P."/>
        </authorList>
    </citation>
    <scope>NUCLEOTIDE SEQUENCE [LARGE SCALE GENOMIC DNA]</scope>
    <source>
        <strain evidence="2 3">DSM 105498</strain>
    </source>
</reference>
<feature type="region of interest" description="Disordered" evidence="1">
    <location>
        <begin position="491"/>
        <end position="519"/>
    </location>
</feature>
<organism evidence="2 3">
    <name type="scientific">Nocardioides soli</name>
    <dbReference type="NCBI Taxonomy" id="1036020"/>
    <lineage>
        <taxon>Bacteria</taxon>
        <taxon>Bacillati</taxon>
        <taxon>Actinomycetota</taxon>
        <taxon>Actinomycetes</taxon>
        <taxon>Propionibacteriales</taxon>
        <taxon>Nocardioidaceae</taxon>
        <taxon>Nocardioides</taxon>
    </lineage>
</organism>
<dbReference type="RefSeq" id="WP_183590967.1">
    <property type="nucleotide sequence ID" value="NZ_JACHWR010000001.1"/>
</dbReference>
<dbReference type="EMBL" id="JACHWR010000001">
    <property type="protein sequence ID" value="MBB3041012.1"/>
    <property type="molecule type" value="Genomic_DNA"/>
</dbReference>
<evidence type="ECO:0000313" key="3">
    <source>
        <dbReference type="Proteomes" id="UP000589626"/>
    </source>
</evidence>
<dbReference type="InterPro" id="IPR027417">
    <property type="entry name" value="P-loop_NTPase"/>
</dbReference>
<sequence>MTRRGARRPKLAKRKNPAAWCHEVEYLYTFGPEVADIAAETGLIPDENQQWILDQTFGYDATGRPAAFEVDLIGPRQNIKTSSIIMMEIGWMYVTEEPFILHTAHELDATEEAFIDLRERLLDTPLLRAELNPAKGDRDTPGIYTGNGSWEIWLLNGTRLKYKARGKDSGRALAADKLVLDEGFALQNSQVGSLYPILTTIPDAQVVVASSAGKLYSSVLRDHRHRGRNGLTARQFYAEWGDRQPWIGCKSRHCNHAKDAVGCALDDEKRWAEIMPAWGLRVYPETIRNMRQAMPPLEFAREFMVWWEDPPNGDSSGVLDLNQWADLRDPSAPAPGRVVVTLAVSPDRERSTIAAAGAHPDGRTLVVTTTRPGTSWVVEALAALYEKRNVVGKVGLRPNSQAGALIGDLTAAGIKVEPITSVNEGQATAAFIKGVEDKRIAHVGQAELDAAVANATTKITPSQTEVWDPRDATVDISPVVAASTAAFKWAATSKTPPPAPRRAAGSRARRGSEVASAGF</sequence>